<dbReference type="InterPro" id="IPR012132">
    <property type="entry name" value="GMC_OxRdtase"/>
</dbReference>
<dbReference type="PANTHER" id="PTHR11552">
    <property type="entry name" value="GLUCOSE-METHANOL-CHOLINE GMC OXIDOREDUCTASE"/>
    <property type="match status" value="1"/>
</dbReference>
<dbReference type="Pfam" id="PF00732">
    <property type="entry name" value="GMC_oxred_N"/>
    <property type="match status" value="1"/>
</dbReference>
<sequence length="506" mass="53616">MTPEAFDYVIVGAGSAGAVLAARLSERTSNSVLLLEAGPDYRSADAPAEMREGHWSLIVDLERFPVYQWPALAARRARGRVPEPYWRGRGVGGSSAINGQVAIRPPLDDFDSWGPGWTRDAVLASFIRSEDDLDYGDQPWHGRGGPIPISRAAVAMWGDLDHAFRASFESLGNPWHDDVNEPGATGVSMFPSNSRDGVRVSTNDGYLEPARDRPNLRIVGGALVDRVLVEGGRATGVVALVDGEVRTYLAGEVIVSAGAVHSPAILQRSGIGPAAHLRSLGIDVVADVPAGDGFQEHPHVYFAFGVGDDLRAPANGRHTNACVRWSSGLGDQVDGDMMAIVNGPAPAFPGMAGLGLWVNHAASRGTVRVHSVDPHDDPIIDMNLAHDERDRARLHHAVGVAADVLGHPSFVALRRSHPTGIDGTTLHDLANGAADVDAWIDRVVDGSAHASATCALGTVVDDECRVYGVDGLRVIDLSIVPTVPRANTNLTAIMIGEHMATRLCGG</sequence>
<gene>
    <name evidence="7" type="ORF">UFOPK2754_02580</name>
    <name evidence="8" type="ORF">UFOPK3139_02158</name>
    <name evidence="9" type="ORF">UFOPK3543_03320</name>
    <name evidence="10" type="ORF">UFOPK3967_03263</name>
</gene>
<dbReference type="SUPFAM" id="SSF54373">
    <property type="entry name" value="FAD-linked reductases, C-terminal domain"/>
    <property type="match status" value="1"/>
</dbReference>
<feature type="domain" description="Glucose-methanol-choline oxidoreductase N-terminal" evidence="5">
    <location>
        <begin position="88"/>
        <end position="111"/>
    </location>
</feature>
<dbReference type="EMBL" id="CAEZYR010000122">
    <property type="protein sequence ID" value="CAB4763661.1"/>
    <property type="molecule type" value="Genomic_DNA"/>
</dbReference>
<evidence type="ECO:0000313" key="8">
    <source>
        <dbReference type="EMBL" id="CAB4834674.1"/>
    </source>
</evidence>
<evidence type="ECO:0000259" key="5">
    <source>
        <dbReference type="PROSITE" id="PS00623"/>
    </source>
</evidence>
<comment type="similarity">
    <text evidence="2">Belongs to the GMC oxidoreductase family.</text>
</comment>
<dbReference type="EMBL" id="CAFBOS010000356">
    <property type="protein sequence ID" value="CAB5028760.1"/>
    <property type="molecule type" value="Genomic_DNA"/>
</dbReference>
<dbReference type="GO" id="GO:0050660">
    <property type="term" value="F:flavin adenine dinucleotide binding"/>
    <property type="evidence" value="ECO:0007669"/>
    <property type="project" value="InterPro"/>
</dbReference>
<dbReference type="PROSITE" id="PS00624">
    <property type="entry name" value="GMC_OXRED_2"/>
    <property type="match status" value="1"/>
</dbReference>
<evidence type="ECO:0000313" key="7">
    <source>
        <dbReference type="EMBL" id="CAB4763661.1"/>
    </source>
</evidence>
<dbReference type="SUPFAM" id="SSF51905">
    <property type="entry name" value="FAD/NAD(P)-binding domain"/>
    <property type="match status" value="1"/>
</dbReference>
<evidence type="ECO:0000256" key="4">
    <source>
        <dbReference type="ARBA" id="ARBA00022827"/>
    </source>
</evidence>
<feature type="domain" description="Glucose-methanol-choline oxidoreductase N-terminal" evidence="6">
    <location>
        <begin position="258"/>
        <end position="272"/>
    </location>
</feature>
<dbReference type="PROSITE" id="PS00623">
    <property type="entry name" value="GMC_OXRED_1"/>
    <property type="match status" value="1"/>
</dbReference>
<proteinExistence type="inferred from homology"/>
<dbReference type="EMBL" id="CAFBMH010000248">
    <property type="protein sequence ID" value="CAB4942389.1"/>
    <property type="molecule type" value="Genomic_DNA"/>
</dbReference>
<evidence type="ECO:0000256" key="1">
    <source>
        <dbReference type="ARBA" id="ARBA00001974"/>
    </source>
</evidence>
<comment type="cofactor">
    <cofactor evidence="1">
        <name>FAD</name>
        <dbReference type="ChEBI" id="CHEBI:57692"/>
    </cofactor>
</comment>
<reference evidence="9" key="1">
    <citation type="submission" date="2020-05" db="EMBL/GenBank/DDBJ databases">
        <authorList>
            <person name="Chiriac C."/>
            <person name="Salcher M."/>
            <person name="Ghai R."/>
            <person name="Kavagutti S V."/>
        </authorList>
    </citation>
    <scope>NUCLEOTIDE SEQUENCE</scope>
</reference>
<protein>
    <submittedName>
        <fullName evidence="9">Unannotated protein</fullName>
    </submittedName>
</protein>
<dbReference type="Gene3D" id="3.50.50.60">
    <property type="entry name" value="FAD/NAD(P)-binding domain"/>
    <property type="match status" value="1"/>
</dbReference>
<dbReference type="InterPro" id="IPR007867">
    <property type="entry name" value="GMC_OxRtase_C"/>
</dbReference>
<evidence type="ECO:0000313" key="9">
    <source>
        <dbReference type="EMBL" id="CAB4942389.1"/>
    </source>
</evidence>
<dbReference type="EMBL" id="CAFABA010000101">
    <property type="protein sequence ID" value="CAB4834674.1"/>
    <property type="molecule type" value="Genomic_DNA"/>
</dbReference>
<organism evidence="9">
    <name type="scientific">freshwater metagenome</name>
    <dbReference type="NCBI Taxonomy" id="449393"/>
    <lineage>
        <taxon>unclassified sequences</taxon>
        <taxon>metagenomes</taxon>
        <taxon>ecological metagenomes</taxon>
    </lineage>
</organism>
<name>A0A6J7JHS5_9ZZZZ</name>
<dbReference type="AlphaFoldDB" id="A0A6J7JHS5"/>
<dbReference type="InterPro" id="IPR036188">
    <property type="entry name" value="FAD/NAD-bd_sf"/>
</dbReference>
<evidence type="ECO:0000256" key="3">
    <source>
        <dbReference type="ARBA" id="ARBA00022630"/>
    </source>
</evidence>
<dbReference type="GO" id="GO:0016614">
    <property type="term" value="F:oxidoreductase activity, acting on CH-OH group of donors"/>
    <property type="evidence" value="ECO:0007669"/>
    <property type="project" value="InterPro"/>
</dbReference>
<evidence type="ECO:0000256" key="2">
    <source>
        <dbReference type="ARBA" id="ARBA00010790"/>
    </source>
</evidence>
<dbReference type="Pfam" id="PF05199">
    <property type="entry name" value="GMC_oxred_C"/>
    <property type="match status" value="1"/>
</dbReference>
<evidence type="ECO:0000259" key="6">
    <source>
        <dbReference type="PROSITE" id="PS00624"/>
    </source>
</evidence>
<keyword evidence="3" id="KW-0285">Flavoprotein</keyword>
<dbReference type="PANTHER" id="PTHR11552:SF147">
    <property type="entry name" value="CHOLINE DEHYDROGENASE, MITOCHONDRIAL"/>
    <property type="match status" value="1"/>
</dbReference>
<evidence type="ECO:0000313" key="10">
    <source>
        <dbReference type="EMBL" id="CAB5028760.1"/>
    </source>
</evidence>
<keyword evidence="4" id="KW-0274">FAD</keyword>
<accession>A0A6J7JHS5</accession>
<dbReference type="InterPro" id="IPR000172">
    <property type="entry name" value="GMC_OxRdtase_N"/>
</dbReference>
<dbReference type="PIRSF" id="PIRSF000137">
    <property type="entry name" value="Alcohol_oxidase"/>
    <property type="match status" value="1"/>
</dbReference>
<dbReference type="Gene3D" id="3.30.410.40">
    <property type="match status" value="1"/>
</dbReference>